<gene>
    <name evidence="3" type="ORF">HYY65_08735</name>
</gene>
<dbReference type="Pfam" id="PF00582">
    <property type="entry name" value="Usp"/>
    <property type="match status" value="1"/>
</dbReference>
<comment type="similarity">
    <text evidence="1">Belongs to the universal stress protein A family.</text>
</comment>
<feature type="non-terminal residue" evidence="3">
    <location>
        <position position="139"/>
    </location>
</feature>
<proteinExistence type="inferred from homology"/>
<dbReference type="AlphaFoldDB" id="A0A932GPU5"/>
<dbReference type="InterPro" id="IPR014729">
    <property type="entry name" value="Rossmann-like_a/b/a_fold"/>
</dbReference>
<reference evidence="3" key="1">
    <citation type="submission" date="2020-07" db="EMBL/GenBank/DDBJ databases">
        <title>Huge and variable diversity of episymbiotic CPR bacteria and DPANN archaea in groundwater ecosystems.</title>
        <authorList>
            <person name="He C.Y."/>
            <person name="Keren R."/>
            <person name="Whittaker M."/>
            <person name="Farag I.F."/>
            <person name="Doudna J."/>
            <person name="Cate J.H.D."/>
            <person name="Banfield J.F."/>
        </authorList>
    </citation>
    <scope>NUCLEOTIDE SEQUENCE</scope>
    <source>
        <strain evidence="3">NC_groundwater_717_Ag_S-0.2um_59_8</strain>
    </source>
</reference>
<dbReference type="InterPro" id="IPR006016">
    <property type="entry name" value="UspA"/>
</dbReference>
<dbReference type="InterPro" id="IPR006015">
    <property type="entry name" value="Universal_stress_UspA"/>
</dbReference>
<organism evidence="3 4">
    <name type="scientific">Tectimicrobiota bacterium</name>
    <dbReference type="NCBI Taxonomy" id="2528274"/>
    <lineage>
        <taxon>Bacteria</taxon>
        <taxon>Pseudomonadati</taxon>
        <taxon>Nitrospinota/Tectimicrobiota group</taxon>
        <taxon>Candidatus Tectimicrobiota</taxon>
    </lineage>
</organism>
<dbReference type="PRINTS" id="PR01438">
    <property type="entry name" value="UNVRSLSTRESS"/>
</dbReference>
<evidence type="ECO:0000256" key="1">
    <source>
        <dbReference type="ARBA" id="ARBA00008791"/>
    </source>
</evidence>
<sequence>MYKHIYVPVDNSEYSNRAMEMALALGEAFGAKLTGCHVYAARLHDYRFKQMEYTLPEEYKDEQELERQRKIHDSLITMGLQLISESYLDVMARKAAAKGLFFEPKLIDGKHYKVLVEDVRNSNYDLVVMGAVGMGAVRD</sequence>
<dbReference type="Gene3D" id="3.40.50.620">
    <property type="entry name" value="HUPs"/>
    <property type="match status" value="1"/>
</dbReference>
<comment type="caution">
    <text evidence="3">The sequence shown here is derived from an EMBL/GenBank/DDBJ whole genome shotgun (WGS) entry which is preliminary data.</text>
</comment>
<dbReference type="EMBL" id="JACPSX010000166">
    <property type="protein sequence ID" value="MBI3015126.1"/>
    <property type="molecule type" value="Genomic_DNA"/>
</dbReference>
<evidence type="ECO:0000313" key="3">
    <source>
        <dbReference type="EMBL" id="MBI3015126.1"/>
    </source>
</evidence>
<evidence type="ECO:0000313" key="4">
    <source>
        <dbReference type="Proteomes" id="UP000741360"/>
    </source>
</evidence>
<name>A0A932GPU5_UNCTE</name>
<dbReference type="PANTHER" id="PTHR46268">
    <property type="entry name" value="STRESS RESPONSE PROTEIN NHAX"/>
    <property type="match status" value="1"/>
</dbReference>
<protein>
    <submittedName>
        <fullName evidence="3">Universal stress protein</fullName>
    </submittedName>
</protein>
<dbReference type="Proteomes" id="UP000741360">
    <property type="component" value="Unassembled WGS sequence"/>
</dbReference>
<accession>A0A932GPU5</accession>
<evidence type="ECO:0000259" key="2">
    <source>
        <dbReference type="Pfam" id="PF00582"/>
    </source>
</evidence>
<dbReference type="SUPFAM" id="SSF52402">
    <property type="entry name" value="Adenine nucleotide alpha hydrolases-like"/>
    <property type="match status" value="1"/>
</dbReference>
<feature type="domain" description="UspA" evidence="2">
    <location>
        <begin position="1"/>
        <end position="138"/>
    </location>
</feature>
<dbReference type="PANTHER" id="PTHR46268:SF6">
    <property type="entry name" value="UNIVERSAL STRESS PROTEIN UP12"/>
    <property type="match status" value="1"/>
</dbReference>
<dbReference type="CDD" id="cd00293">
    <property type="entry name" value="USP-like"/>
    <property type="match status" value="1"/>
</dbReference>